<dbReference type="InterPro" id="IPR029056">
    <property type="entry name" value="Ribokinase-like"/>
</dbReference>
<dbReference type="Proteomes" id="UP001156141">
    <property type="component" value="Unassembled WGS sequence"/>
</dbReference>
<dbReference type="Gene3D" id="3.40.1190.20">
    <property type="match status" value="1"/>
</dbReference>
<proteinExistence type="predicted"/>
<comment type="caution">
    <text evidence="1">The sequence shown here is derived from an EMBL/GenBank/DDBJ whole genome shotgun (WGS) entry which is preliminary data.</text>
</comment>
<feature type="non-terminal residue" evidence="1">
    <location>
        <position position="76"/>
    </location>
</feature>
<gene>
    <name evidence="1" type="ORF">MKW35_17810</name>
</gene>
<accession>A0ABS9RNH0</accession>
<feature type="non-terminal residue" evidence="1">
    <location>
        <position position="1"/>
    </location>
</feature>
<evidence type="ECO:0000313" key="1">
    <source>
        <dbReference type="EMBL" id="MCH4554481.1"/>
    </source>
</evidence>
<evidence type="ECO:0000313" key="2">
    <source>
        <dbReference type="Proteomes" id="UP001156141"/>
    </source>
</evidence>
<sequence length="76" mass="8441">LVGIANRDVSYDRLVASLTPFSNVDFDRVVFDDSRCTITKTRIMGHHQQIVRVDSEDTSAISFAIEEAIIEAAKDA</sequence>
<keyword evidence="2" id="KW-1185">Reference proteome</keyword>
<name>A0ABS9RNH0_9FLAO</name>
<dbReference type="EMBL" id="JAKVQD010000420">
    <property type="protein sequence ID" value="MCH4554481.1"/>
    <property type="molecule type" value="Genomic_DNA"/>
</dbReference>
<reference evidence="1" key="1">
    <citation type="submission" date="2022-02" db="EMBL/GenBank/DDBJ databases">
        <title>Aestuariibaculum sp., a marine bacterium isolated from sediment in Guangxi.</title>
        <authorList>
            <person name="Ying J."/>
        </authorList>
    </citation>
    <scope>NUCLEOTIDE SEQUENCE</scope>
    <source>
        <strain evidence="1">L182</strain>
    </source>
</reference>
<organism evidence="1 2">
    <name type="scientific">Aestuariibaculum lutulentum</name>
    <dbReference type="NCBI Taxonomy" id="2920935"/>
    <lineage>
        <taxon>Bacteria</taxon>
        <taxon>Pseudomonadati</taxon>
        <taxon>Bacteroidota</taxon>
        <taxon>Flavobacteriia</taxon>
        <taxon>Flavobacteriales</taxon>
        <taxon>Flavobacteriaceae</taxon>
    </lineage>
</organism>
<protein>
    <submittedName>
        <fullName evidence="1">Uncharacterized protein</fullName>
    </submittedName>
</protein>